<dbReference type="EMBL" id="LAZR01005545">
    <property type="protein sequence ID" value="KKM99040.1"/>
    <property type="molecule type" value="Genomic_DNA"/>
</dbReference>
<dbReference type="AlphaFoldDB" id="A0A0F9PDD7"/>
<reference evidence="1" key="1">
    <citation type="journal article" date="2015" name="Nature">
        <title>Complex archaea that bridge the gap between prokaryotes and eukaryotes.</title>
        <authorList>
            <person name="Spang A."/>
            <person name="Saw J.H."/>
            <person name="Jorgensen S.L."/>
            <person name="Zaremba-Niedzwiedzka K."/>
            <person name="Martijn J."/>
            <person name="Lind A.E."/>
            <person name="van Eijk R."/>
            <person name="Schleper C."/>
            <person name="Guy L."/>
            <person name="Ettema T.J."/>
        </authorList>
    </citation>
    <scope>NUCLEOTIDE SEQUENCE</scope>
</reference>
<gene>
    <name evidence="1" type="ORF">LCGC14_1151780</name>
</gene>
<sequence length="55" mass="6614">MRDPERIDRLLSKVGEWWKVNPEWRLGQLLVIAARQGNHDVFYLEDDDLEAYLDE</sequence>
<protein>
    <submittedName>
        <fullName evidence="1">Uncharacterized protein</fullName>
    </submittedName>
</protein>
<evidence type="ECO:0000313" key="1">
    <source>
        <dbReference type="EMBL" id="KKM99040.1"/>
    </source>
</evidence>
<organism evidence="1">
    <name type="scientific">marine sediment metagenome</name>
    <dbReference type="NCBI Taxonomy" id="412755"/>
    <lineage>
        <taxon>unclassified sequences</taxon>
        <taxon>metagenomes</taxon>
        <taxon>ecological metagenomes</taxon>
    </lineage>
</organism>
<comment type="caution">
    <text evidence="1">The sequence shown here is derived from an EMBL/GenBank/DDBJ whole genome shotgun (WGS) entry which is preliminary data.</text>
</comment>
<proteinExistence type="predicted"/>
<accession>A0A0F9PDD7</accession>
<name>A0A0F9PDD7_9ZZZZ</name>